<dbReference type="EC" id="2.7.1.158" evidence="1 6"/>
<comment type="function">
    <text evidence="6">Phosphorylates Ins(1,3,4,5,6)P5 at position 2 to form Ins(1,2,3,4,5,6)P6 (InsP6 or phytate).</text>
</comment>
<sequence length="375" mass="42303">MVFYVDLDSEAPWNNFSALVGCVESRLEDNVVDVERKRSEELLTRLANGRLGRTRRERGRQCKYSFEKSELHGGDQAETRILPNPQRNGGSLLPKLCLTGKLFTLNFMEKTHARAFDTMYEFCPLNFFSGNLEKLRSSLFALLRDPHRNLRIFQGPSLVYSNNDHLAIADLERLLFPKQDITISTFVEAVRTFLEVSTNNTNLQICYALAGVSRVGEPFRVSKQSVLESLLRIQKLDTIGIVQAYKIFSQLPDNVKEDLDNNLFDAAQGLSFLEGKDALSLLQQYLLAATVKDCSLMMNITPLAHDEEFKDATASEVAIAQNGADIRFAVSVKIVDLDPKLTKHILSCYKRFAKGVELIKANPGIHKRCVFHPVL</sequence>
<dbReference type="Proteomes" id="UP000298663">
    <property type="component" value="Chromosome X"/>
</dbReference>
<dbReference type="GO" id="GO:0005634">
    <property type="term" value="C:nucleus"/>
    <property type="evidence" value="ECO:0007669"/>
    <property type="project" value="TreeGrafter"/>
</dbReference>
<dbReference type="OrthoDB" id="272370at2759"/>
<dbReference type="EMBL" id="AZBU02000001">
    <property type="protein sequence ID" value="TMS35445.1"/>
    <property type="molecule type" value="Genomic_DNA"/>
</dbReference>
<comment type="catalytic activity">
    <reaction evidence="6">
        <text>1D-myo-inositol 1,3,4,5,6-pentakisphosphate + ATP = 1D-myo-inositol hexakisphosphate + ADP + H(+)</text>
        <dbReference type="Rhea" id="RHEA:20313"/>
        <dbReference type="ChEBI" id="CHEBI:15378"/>
        <dbReference type="ChEBI" id="CHEBI:30616"/>
        <dbReference type="ChEBI" id="CHEBI:57733"/>
        <dbReference type="ChEBI" id="CHEBI:58130"/>
        <dbReference type="ChEBI" id="CHEBI:456216"/>
        <dbReference type="EC" id="2.7.1.158"/>
    </reaction>
</comment>
<evidence type="ECO:0000256" key="1">
    <source>
        <dbReference type="ARBA" id="ARBA00012023"/>
    </source>
</evidence>
<dbReference type="AlphaFoldDB" id="A0A4U8USA3"/>
<dbReference type="STRING" id="34508.A0A4U8USA3"/>
<evidence type="ECO:0000256" key="2">
    <source>
        <dbReference type="ARBA" id="ARBA00022679"/>
    </source>
</evidence>
<evidence type="ECO:0000256" key="4">
    <source>
        <dbReference type="ARBA" id="ARBA00022777"/>
    </source>
</evidence>
<dbReference type="Pfam" id="PF06090">
    <property type="entry name" value="Ins_P5_2-kin"/>
    <property type="match status" value="1"/>
</dbReference>
<dbReference type="GO" id="GO:0005524">
    <property type="term" value="F:ATP binding"/>
    <property type="evidence" value="ECO:0007669"/>
    <property type="project" value="UniProtKB-KW"/>
</dbReference>
<evidence type="ECO:0000256" key="6">
    <source>
        <dbReference type="RuleBase" id="RU364126"/>
    </source>
</evidence>
<dbReference type="EMBL" id="CM016762">
    <property type="protein sequence ID" value="TMS35445.1"/>
    <property type="molecule type" value="Genomic_DNA"/>
</dbReference>
<keyword evidence="3 6" id="KW-0547">Nucleotide-binding</keyword>
<organism evidence="7 8">
    <name type="scientific">Steinernema carpocapsae</name>
    <name type="common">Entomopathogenic nematode</name>
    <dbReference type="NCBI Taxonomy" id="34508"/>
    <lineage>
        <taxon>Eukaryota</taxon>
        <taxon>Metazoa</taxon>
        <taxon>Ecdysozoa</taxon>
        <taxon>Nematoda</taxon>
        <taxon>Chromadorea</taxon>
        <taxon>Rhabditida</taxon>
        <taxon>Tylenchina</taxon>
        <taxon>Panagrolaimomorpha</taxon>
        <taxon>Strongyloidoidea</taxon>
        <taxon>Steinernematidae</taxon>
        <taxon>Steinernema</taxon>
    </lineage>
</organism>
<dbReference type="PANTHER" id="PTHR14456:SF2">
    <property type="entry name" value="INOSITOL-PENTAKISPHOSPHATE 2-KINASE"/>
    <property type="match status" value="1"/>
</dbReference>
<evidence type="ECO:0000256" key="3">
    <source>
        <dbReference type="ARBA" id="ARBA00022741"/>
    </source>
</evidence>
<keyword evidence="8" id="KW-1185">Reference proteome</keyword>
<comment type="domain">
    <text evidence="6">The EXKPK motif is conserved in inositol-pentakisphosphate 2-kinases of both family 1 and 2.</text>
</comment>
<gene>
    <name evidence="7" type="ORF">L596_002849</name>
</gene>
<keyword evidence="4 6" id="KW-0418">Kinase</keyword>
<reference evidence="7 8" key="2">
    <citation type="journal article" date="2019" name="G3 (Bethesda)">
        <title>Hybrid Assembly of the Genome of the Entomopathogenic Nematode Steinernema carpocapsae Identifies the X-Chromosome.</title>
        <authorList>
            <person name="Serra L."/>
            <person name="Macchietto M."/>
            <person name="Macias-Munoz A."/>
            <person name="McGill C.J."/>
            <person name="Rodriguez I.M."/>
            <person name="Rodriguez B."/>
            <person name="Murad R."/>
            <person name="Mortazavi A."/>
        </authorList>
    </citation>
    <scope>NUCLEOTIDE SEQUENCE [LARGE SCALE GENOMIC DNA]</scope>
    <source>
        <strain evidence="7 8">ALL</strain>
    </source>
</reference>
<dbReference type="GO" id="GO:0032958">
    <property type="term" value="P:inositol phosphate biosynthetic process"/>
    <property type="evidence" value="ECO:0007669"/>
    <property type="project" value="TreeGrafter"/>
</dbReference>
<evidence type="ECO:0000256" key="5">
    <source>
        <dbReference type="ARBA" id="ARBA00022840"/>
    </source>
</evidence>
<accession>A0A4U8USA3</accession>
<evidence type="ECO:0000313" key="7">
    <source>
        <dbReference type="EMBL" id="TMS35445.1"/>
    </source>
</evidence>
<evidence type="ECO:0000313" key="8">
    <source>
        <dbReference type="Proteomes" id="UP000298663"/>
    </source>
</evidence>
<keyword evidence="5 6" id="KW-0067">ATP-binding</keyword>
<dbReference type="PANTHER" id="PTHR14456">
    <property type="entry name" value="INOSITOL POLYPHOSPHATE KINASE 1"/>
    <property type="match status" value="1"/>
</dbReference>
<proteinExistence type="predicted"/>
<protein>
    <recommendedName>
        <fullName evidence="1 6">Inositol-pentakisphosphate 2-kinase</fullName>
        <ecNumber evidence="1 6">2.7.1.158</ecNumber>
    </recommendedName>
</protein>
<dbReference type="InterPro" id="IPR009286">
    <property type="entry name" value="Ins_P5_2-kin"/>
</dbReference>
<comment type="caution">
    <text evidence="7">The sequence shown here is derived from an EMBL/GenBank/DDBJ whole genome shotgun (WGS) entry which is preliminary data.</text>
</comment>
<dbReference type="GO" id="GO:0035299">
    <property type="term" value="F:inositol-1,3,4,5,6-pentakisphosphate 2-kinase activity"/>
    <property type="evidence" value="ECO:0007669"/>
    <property type="project" value="UniProtKB-EC"/>
</dbReference>
<reference evidence="7 8" key="1">
    <citation type="journal article" date="2015" name="Genome Biol.">
        <title>Comparative genomics of Steinernema reveals deeply conserved gene regulatory networks.</title>
        <authorList>
            <person name="Dillman A.R."/>
            <person name="Macchietto M."/>
            <person name="Porter C.F."/>
            <person name="Rogers A."/>
            <person name="Williams B."/>
            <person name="Antoshechkin I."/>
            <person name="Lee M.M."/>
            <person name="Goodwin Z."/>
            <person name="Lu X."/>
            <person name="Lewis E.E."/>
            <person name="Goodrich-Blair H."/>
            <person name="Stock S.P."/>
            <person name="Adams B.J."/>
            <person name="Sternberg P.W."/>
            <person name="Mortazavi A."/>
        </authorList>
    </citation>
    <scope>NUCLEOTIDE SEQUENCE [LARGE SCALE GENOMIC DNA]</scope>
    <source>
        <strain evidence="7 8">ALL</strain>
    </source>
</reference>
<name>A0A4U8USA3_STECR</name>
<keyword evidence="2 6" id="KW-0808">Transferase</keyword>